<organism evidence="1 2">
    <name type="scientific">Taenia asiatica</name>
    <name type="common">Asian tapeworm</name>
    <dbReference type="NCBI Taxonomy" id="60517"/>
    <lineage>
        <taxon>Eukaryota</taxon>
        <taxon>Metazoa</taxon>
        <taxon>Spiralia</taxon>
        <taxon>Lophotrochozoa</taxon>
        <taxon>Platyhelminthes</taxon>
        <taxon>Cestoda</taxon>
        <taxon>Eucestoda</taxon>
        <taxon>Cyclophyllidea</taxon>
        <taxon>Taeniidae</taxon>
        <taxon>Taenia</taxon>
    </lineage>
</organism>
<evidence type="ECO:0000313" key="1">
    <source>
        <dbReference type="EMBL" id="VDK47061.1"/>
    </source>
</evidence>
<gene>
    <name evidence="1" type="ORF">TASK_LOCUS9973</name>
</gene>
<proteinExistence type="predicted"/>
<sequence length="101" mass="10912">MCAGLLAGAFALWRTPRPVELPVCCDRVVSSWLLLYRTRRFCRRDGDIGGDGKCVCYLSQRVTLLLSSTVTGSDARDSAAALVKVTVQGIGFTHLIVATHA</sequence>
<reference evidence="1 2" key="1">
    <citation type="submission" date="2018-11" db="EMBL/GenBank/DDBJ databases">
        <authorList>
            <consortium name="Pathogen Informatics"/>
        </authorList>
    </citation>
    <scope>NUCLEOTIDE SEQUENCE [LARGE SCALE GENOMIC DNA]</scope>
</reference>
<name>A0A3P6RTT0_TAEAS</name>
<dbReference type="EMBL" id="UYRS01019849">
    <property type="protein sequence ID" value="VDK47061.1"/>
    <property type="molecule type" value="Genomic_DNA"/>
</dbReference>
<accession>A0A3P6RTT0</accession>
<protein>
    <submittedName>
        <fullName evidence="1">Uncharacterized protein</fullName>
    </submittedName>
</protein>
<dbReference type="Proteomes" id="UP000282613">
    <property type="component" value="Unassembled WGS sequence"/>
</dbReference>
<evidence type="ECO:0000313" key="2">
    <source>
        <dbReference type="Proteomes" id="UP000282613"/>
    </source>
</evidence>
<keyword evidence="2" id="KW-1185">Reference proteome</keyword>
<dbReference type="AlphaFoldDB" id="A0A3P6RTT0"/>